<dbReference type="Pfam" id="PF12802">
    <property type="entry name" value="MarR_2"/>
    <property type="match status" value="1"/>
</dbReference>
<dbReference type="InterPro" id="IPR036388">
    <property type="entry name" value="WH-like_DNA-bd_sf"/>
</dbReference>
<dbReference type="PANTHER" id="PTHR42756">
    <property type="entry name" value="TRANSCRIPTIONAL REGULATOR, MARR"/>
    <property type="match status" value="1"/>
</dbReference>
<keyword evidence="3" id="KW-0804">Transcription</keyword>
<keyword evidence="1" id="KW-0805">Transcription regulation</keyword>
<dbReference type="GO" id="GO:0003700">
    <property type="term" value="F:DNA-binding transcription factor activity"/>
    <property type="evidence" value="ECO:0007669"/>
    <property type="project" value="InterPro"/>
</dbReference>
<dbReference type="GO" id="GO:0003677">
    <property type="term" value="F:DNA binding"/>
    <property type="evidence" value="ECO:0007669"/>
    <property type="project" value="UniProtKB-KW"/>
</dbReference>
<evidence type="ECO:0000313" key="8">
    <source>
        <dbReference type="Proteomes" id="UP000663940"/>
    </source>
</evidence>
<evidence type="ECO:0000313" key="6">
    <source>
        <dbReference type="EMBL" id="QTE49596.1"/>
    </source>
</evidence>
<name>A0AAE6MLI7_9SPHI</name>
<proteinExistence type="predicted"/>
<dbReference type="SMART" id="SM00347">
    <property type="entry name" value="HTH_MARR"/>
    <property type="match status" value="1"/>
</dbReference>
<evidence type="ECO:0000313" key="5">
    <source>
        <dbReference type="EMBL" id="QEM07835.1"/>
    </source>
</evidence>
<keyword evidence="2" id="KW-0238">DNA-binding</keyword>
<dbReference type="EMBL" id="CP071880">
    <property type="protein sequence ID" value="QTE49596.1"/>
    <property type="molecule type" value="Genomic_DNA"/>
</dbReference>
<evidence type="ECO:0000256" key="2">
    <source>
        <dbReference type="ARBA" id="ARBA00023125"/>
    </source>
</evidence>
<dbReference type="PANTHER" id="PTHR42756:SF1">
    <property type="entry name" value="TRANSCRIPTIONAL REPRESSOR OF EMRAB OPERON"/>
    <property type="match status" value="1"/>
</dbReference>
<organism evidence="5 7">
    <name type="scientific">Mucilaginibacter rubeus</name>
    <dbReference type="NCBI Taxonomy" id="2027860"/>
    <lineage>
        <taxon>Bacteria</taxon>
        <taxon>Pseudomonadati</taxon>
        <taxon>Bacteroidota</taxon>
        <taxon>Sphingobacteriia</taxon>
        <taxon>Sphingobacteriales</taxon>
        <taxon>Sphingobacteriaceae</taxon>
        <taxon>Mucilaginibacter</taxon>
    </lineage>
</organism>
<dbReference type="InterPro" id="IPR000835">
    <property type="entry name" value="HTH_MarR-typ"/>
</dbReference>
<dbReference type="AlphaFoldDB" id="A0AAE6MLI7"/>
<dbReference type="Proteomes" id="UP000250557">
    <property type="component" value="Chromosome"/>
</dbReference>
<evidence type="ECO:0000256" key="1">
    <source>
        <dbReference type="ARBA" id="ARBA00023015"/>
    </source>
</evidence>
<keyword evidence="8" id="KW-1185">Reference proteome</keyword>
<dbReference type="EMBL" id="CP043451">
    <property type="protein sequence ID" value="QEM07835.1"/>
    <property type="molecule type" value="Genomic_DNA"/>
</dbReference>
<dbReference type="Gene3D" id="1.10.10.10">
    <property type="entry name" value="Winged helix-like DNA-binding domain superfamily/Winged helix DNA-binding domain"/>
    <property type="match status" value="1"/>
</dbReference>
<dbReference type="SUPFAM" id="SSF46785">
    <property type="entry name" value="Winged helix' DNA-binding domain"/>
    <property type="match status" value="1"/>
</dbReference>
<dbReference type="InterPro" id="IPR036390">
    <property type="entry name" value="WH_DNA-bd_sf"/>
</dbReference>
<reference evidence="6 8" key="2">
    <citation type="submission" date="2021-03" db="EMBL/GenBank/DDBJ databases">
        <title>Mucilaginibacter strains isolated from gold and copper mining confer multi heavy-metal resistance.</title>
        <authorList>
            <person name="Li Y."/>
        </authorList>
    </citation>
    <scope>NUCLEOTIDE SEQUENCE [LARGE SCALE GENOMIC DNA]</scope>
    <source>
        <strain evidence="6 8">P2-4</strain>
    </source>
</reference>
<dbReference type="RefSeq" id="WP_146750358.1">
    <property type="nucleotide sequence ID" value="NZ_CP043451.1"/>
</dbReference>
<dbReference type="PRINTS" id="PR00598">
    <property type="entry name" value="HTHMARR"/>
</dbReference>
<reference evidence="5 7" key="1">
    <citation type="submission" date="2019-08" db="EMBL/GenBank/DDBJ databases">
        <title>Comparative genome analysis confer to the adaptation heavy metal polluted environment.</title>
        <authorList>
            <person name="Li Y."/>
        </authorList>
    </citation>
    <scope>NUCLEOTIDE SEQUENCE [LARGE SCALE GENOMIC DNA]</scope>
    <source>
        <strain evidence="5 7">P2</strain>
    </source>
</reference>
<sequence length="141" mass="16379">MQLLFSKSLRRLSRLYIRAIARELPELTSECFIEVLQLFSTRSKPFTQKEIADILQVDKSRVATLVDELKVQGYIFTEKDPLDRRAHFVFLTEKGLELVPVIKDAIEKVNVRLCNGLDTEKINAFHLTMVKMERNLNQSLI</sequence>
<evidence type="ECO:0000256" key="3">
    <source>
        <dbReference type="ARBA" id="ARBA00023163"/>
    </source>
</evidence>
<dbReference type="Proteomes" id="UP000663940">
    <property type="component" value="Chromosome"/>
</dbReference>
<accession>A0AAE6MLI7</accession>
<feature type="domain" description="HTH marR-type" evidence="4">
    <location>
        <begin position="2"/>
        <end position="134"/>
    </location>
</feature>
<protein>
    <submittedName>
        <fullName evidence="5">MarR family transcriptional regulator</fullName>
    </submittedName>
</protein>
<evidence type="ECO:0000259" key="4">
    <source>
        <dbReference type="PROSITE" id="PS50995"/>
    </source>
</evidence>
<gene>
    <name evidence="5" type="ORF">DIU31_031645</name>
    <name evidence="6" type="ORF">J3L21_29375</name>
</gene>
<dbReference type="PROSITE" id="PS50995">
    <property type="entry name" value="HTH_MARR_2"/>
    <property type="match status" value="1"/>
</dbReference>
<evidence type="ECO:0000313" key="7">
    <source>
        <dbReference type="Proteomes" id="UP000250557"/>
    </source>
</evidence>